<gene>
    <name evidence="2" type="ORF">AMK59_6749</name>
</gene>
<proteinExistence type="predicted"/>
<organism evidence="2 3">
    <name type="scientific">Oryctes borbonicus</name>
    <dbReference type="NCBI Taxonomy" id="1629725"/>
    <lineage>
        <taxon>Eukaryota</taxon>
        <taxon>Metazoa</taxon>
        <taxon>Ecdysozoa</taxon>
        <taxon>Arthropoda</taxon>
        <taxon>Hexapoda</taxon>
        <taxon>Insecta</taxon>
        <taxon>Pterygota</taxon>
        <taxon>Neoptera</taxon>
        <taxon>Endopterygota</taxon>
        <taxon>Coleoptera</taxon>
        <taxon>Polyphaga</taxon>
        <taxon>Scarabaeiformia</taxon>
        <taxon>Scarabaeidae</taxon>
        <taxon>Dynastinae</taxon>
        <taxon>Oryctes</taxon>
    </lineage>
</organism>
<evidence type="ECO:0000313" key="2">
    <source>
        <dbReference type="EMBL" id="KRT79068.1"/>
    </source>
</evidence>
<dbReference type="OrthoDB" id="49511at2759"/>
<dbReference type="SUPFAM" id="SSF48371">
    <property type="entry name" value="ARM repeat"/>
    <property type="match status" value="1"/>
</dbReference>
<dbReference type="Pfam" id="PF24173">
    <property type="entry name" value="TPR_TTI1_N"/>
    <property type="match status" value="1"/>
</dbReference>
<sequence length="495" mass="56510">NSIFMPIIYTCINFAKSEKLRLLRIAAIECIMTITKTNTDLQVTDIVLCHEIANTFMFFLPGLVSGLCKICLEDEKIGHKITKIAIRAWGRLVNLFVRNYNPNEKRIHFNNIASLLNKSEARTRTKRTKKWGNEAEFREYFENSTRSWEWYEETDSNLCEKVDALQNLCNHSYVTVKLEFAETSLLLLENCTDTIPKCVSRIVIILITLSEDSDHQISKKCKLGLEHLSSKFSKNCFVQLLHYLEDDFYKLLKIIPGAFNGLDNQKQQSSLNCLIGYIRLFGKYELISILHSTAGNLIESLLYICGLEKTDIRLLEEWSLDDFDENPDLRTPWKRFKHFTSNDLVSKLTQLCELLAEDIIVDIITDYLLNIYKDDVDRRKEATILLNEILSVRASTDNIEIIKTLLDLYLDPQNWNIPISTATDAGADINLAQIQNNIIQICLQLEGIGKIALLLQDNFQAFLLKTLYPVLEKAGCGLHLLKAAGLATIANISAA</sequence>
<dbReference type="AlphaFoldDB" id="A0A0T6AVA9"/>
<name>A0A0T6AVA9_9SCAR</name>
<dbReference type="PANTHER" id="PTHR18460:SF3">
    <property type="entry name" value="TELO2-INTERACTING PROTEIN 1 HOMOLOG"/>
    <property type="match status" value="1"/>
</dbReference>
<comment type="caution">
    <text evidence="2">The sequence shown here is derived from an EMBL/GenBank/DDBJ whole genome shotgun (WGS) entry which is preliminary data.</text>
</comment>
<reference evidence="2 3" key="1">
    <citation type="submission" date="2015-09" db="EMBL/GenBank/DDBJ databases">
        <title>Draft genome of the scarab beetle Oryctes borbonicus.</title>
        <authorList>
            <person name="Meyer J.M."/>
            <person name="Markov G.V."/>
            <person name="Baskaran P."/>
            <person name="Herrmann M."/>
            <person name="Sommer R.J."/>
            <person name="Roedelsperger C."/>
        </authorList>
    </citation>
    <scope>NUCLEOTIDE SEQUENCE [LARGE SCALE GENOMIC DNA]</scope>
    <source>
        <strain evidence="2">OB123</strain>
        <tissue evidence="2">Whole animal</tissue>
    </source>
</reference>
<accession>A0A0T6AVA9</accession>
<feature type="non-terminal residue" evidence="2">
    <location>
        <position position="1"/>
    </location>
</feature>
<evidence type="ECO:0000259" key="1">
    <source>
        <dbReference type="Pfam" id="PF24173"/>
    </source>
</evidence>
<dbReference type="InterPro" id="IPR057566">
    <property type="entry name" value="TPR_TTI1_N"/>
</dbReference>
<dbReference type="EMBL" id="LJIG01022719">
    <property type="protein sequence ID" value="KRT79068.1"/>
    <property type="molecule type" value="Genomic_DNA"/>
</dbReference>
<dbReference type="InterPro" id="IPR016024">
    <property type="entry name" value="ARM-type_fold"/>
</dbReference>
<keyword evidence="3" id="KW-1185">Reference proteome</keyword>
<protein>
    <recommendedName>
        <fullName evidence="1">TTI1 N-terminal TPR domain-containing protein</fullName>
    </recommendedName>
</protein>
<dbReference type="Pfam" id="PF24176">
    <property type="entry name" value="TPR_TTI1_2nd"/>
    <property type="match status" value="1"/>
</dbReference>
<dbReference type="PANTHER" id="PTHR18460">
    <property type="entry name" value="TEL2 INTERACTING PROTEIN 1 TTI1 FAMILY MEMBER"/>
    <property type="match status" value="1"/>
</dbReference>
<dbReference type="InterPro" id="IPR052587">
    <property type="entry name" value="TELO2-interacting_protein_1"/>
</dbReference>
<evidence type="ECO:0000313" key="3">
    <source>
        <dbReference type="Proteomes" id="UP000051574"/>
    </source>
</evidence>
<feature type="domain" description="TTI1 N-terminal TPR" evidence="1">
    <location>
        <begin position="7"/>
        <end position="212"/>
    </location>
</feature>
<dbReference type="Proteomes" id="UP000051574">
    <property type="component" value="Unassembled WGS sequence"/>
</dbReference>
<dbReference type="GO" id="GO:0005737">
    <property type="term" value="C:cytoplasm"/>
    <property type="evidence" value="ECO:0007669"/>
    <property type="project" value="TreeGrafter"/>
</dbReference>